<sequence length="119" mass="12593">MKVIVRGVVLGSLALVMTGCSPFPQGLAGDPLPPAVDLPSLPEGARVDYVTELDGVDYYVVEGSESSRCIVHYASETDWSAGCGPSIRMTNRGTTVAWFEDGAPTDDWSELGGGLWITT</sequence>
<protein>
    <recommendedName>
        <fullName evidence="3">Lipoprotein</fullName>
    </recommendedName>
</protein>
<evidence type="ECO:0008006" key="3">
    <source>
        <dbReference type="Google" id="ProtNLM"/>
    </source>
</evidence>
<dbReference type="RefSeq" id="WP_386667819.1">
    <property type="nucleotide sequence ID" value="NZ_JBHLTG010000002.1"/>
</dbReference>
<comment type="caution">
    <text evidence="1">The sequence shown here is derived from an EMBL/GenBank/DDBJ whole genome shotgun (WGS) entry which is preliminary data.</text>
</comment>
<dbReference type="EMBL" id="JBHLTG010000002">
    <property type="protein sequence ID" value="MFC0678190.1"/>
    <property type="molecule type" value="Genomic_DNA"/>
</dbReference>
<name>A0ABV6RMI0_9GAMM</name>
<proteinExistence type="predicted"/>
<dbReference type="Proteomes" id="UP001589896">
    <property type="component" value="Unassembled WGS sequence"/>
</dbReference>
<keyword evidence="2" id="KW-1185">Reference proteome</keyword>
<accession>A0ABV6RMI0</accession>
<gene>
    <name evidence="1" type="ORF">ACFFGH_10095</name>
</gene>
<evidence type="ECO:0000313" key="1">
    <source>
        <dbReference type="EMBL" id="MFC0678190.1"/>
    </source>
</evidence>
<dbReference type="PROSITE" id="PS51257">
    <property type="entry name" value="PROKAR_LIPOPROTEIN"/>
    <property type="match status" value="1"/>
</dbReference>
<organism evidence="1 2">
    <name type="scientific">Lysobacter korlensis</name>
    <dbReference type="NCBI Taxonomy" id="553636"/>
    <lineage>
        <taxon>Bacteria</taxon>
        <taxon>Pseudomonadati</taxon>
        <taxon>Pseudomonadota</taxon>
        <taxon>Gammaproteobacteria</taxon>
        <taxon>Lysobacterales</taxon>
        <taxon>Lysobacteraceae</taxon>
        <taxon>Lysobacter</taxon>
    </lineage>
</organism>
<evidence type="ECO:0000313" key="2">
    <source>
        <dbReference type="Proteomes" id="UP001589896"/>
    </source>
</evidence>
<reference evidence="1 2" key="1">
    <citation type="submission" date="2024-09" db="EMBL/GenBank/DDBJ databases">
        <authorList>
            <person name="Sun Q."/>
            <person name="Mori K."/>
        </authorList>
    </citation>
    <scope>NUCLEOTIDE SEQUENCE [LARGE SCALE GENOMIC DNA]</scope>
    <source>
        <strain evidence="1 2">KCTC 23076</strain>
    </source>
</reference>